<dbReference type="Proteomes" id="UP000186817">
    <property type="component" value="Unassembled WGS sequence"/>
</dbReference>
<evidence type="ECO:0000313" key="2">
    <source>
        <dbReference type="EMBL" id="OLP85427.1"/>
    </source>
</evidence>
<keyword evidence="3" id="KW-1185">Reference proteome</keyword>
<sequence>MAHWTPVLRLSFERPSYRFAIGFLIVATMFLVLVALNKDRWSLLTRIYDSPRRMVERAGPAETFLIPGALLLILLIAWRTKNPVLETRFRVEKRKDTAIHRWASSLQYLPLLVCCKFMSFE</sequence>
<reference evidence="2 3" key="1">
    <citation type="submission" date="2016-02" db="EMBL/GenBank/DDBJ databases">
        <title>Genome analysis of coral dinoflagellate symbionts highlights evolutionary adaptations to a symbiotic lifestyle.</title>
        <authorList>
            <person name="Aranda M."/>
            <person name="Li Y."/>
            <person name="Liew Y.J."/>
            <person name="Baumgarten S."/>
            <person name="Simakov O."/>
            <person name="Wilson M."/>
            <person name="Piel J."/>
            <person name="Ashoor H."/>
            <person name="Bougouffa S."/>
            <person name="Bajic V.B."/>
            <person name="Ryu T."/>
            <person name="Ravasi T."/>
            <person name="Bayer T."/>
            <person name="Micklem G."/>
            <person name="Kim H."/>
            <person name="Bhak J."/>
            <person name="Lajeunesse T.C."/>
            <person name="Voolstra C.R."/>
        </authorList>
    </citation>
    <scope>NUCLEOTIDE SEQUENCE [LARGE SCALE GENOMIC DNA]</scope>
    <source>
        <strain evidence="2 3">CCMP2467</strain>
    </source>
</reference>
<protein>
    <submittedName>
        <fullName evidence="2">Uncharacterized protein</fullName>
    </submittedName>
</protein>
<evidence type="ECO:0000256" key="1">
    <source>
        <dbReference type="SAM" id="Phobius"/>
    </source>
</evidence>
<accession>A0A1Q9CRB4</accession>
<dbReference type="EMBL" id="LSRX01000977">
    <property type="protein sequence ID" value="OLP85427.1"/>
    <property type="molecule type" value="Genomic_DNA"/>
</dbReference>
<feature type="transmembrane region" description="Helical" evidence="1">
    <location>
        <begin position="58"/>
        <end position="78"/>
    </location>
</feature>
<dbReference type="AlphaFoldDB" id="A0A1Q9CRB4"/>
<gene>
    <name evidence="2" type="ORF">AK812_SmicGene33567</name>
</gene>
<feature type="transmembrane region" description="Helical" evidence="1">
    <location>
        <begin position="16"/>
        <end position="37"/>
    </location>
</feature>
<keyword evidence="1" id="KW-0472">Membrane</keyword>
<keyword evidence="1" id="KW-0812">Transmembrane</keyword>
<organism evidence="2 3">
    <name type="scientific">Symbiodinium microadriaticum</name>
    <name type="common">Dinoflagellate</name>
    <name type="synonym">Zooxanthella microadriatica</name>
    <dbReference type="NCBI Taxonomy" id="2951"/>
    <lineage>
        <taxon>Eukaryota</taxon>
        <taxon>Sar</taxon>
        <taxon>Alveolata</taxon>
        <taxon>Dinophyceae</taxon>
        <taxon>Suessiales</taxon>
        <taxon>Symbiodiniaceae</taxon>
        <taxon>Symbiodinium</taxon>
    </lineage>
</organism>
<comment type="caution">
    <text evidence="2">The sequence shown here is derived from an EMBL/GenBank/DDBJ whole genome shotgun (WGS) entry which is preliminary data.</text>
</comment>
<name>A0A1Q9CRB4_SYMMI</name>
<keyword evidence="1" id="KW-1133">Transmembrane helix</keyword>
<evidence type="ECO:0000313" key="3">
    <source>
        <dbReference type="Proteomes" id="UP000186817"/>
    </source>
</evidence>
<proteinExistence type="predicted"/>